<dbReference type="InterPro" id="IPR001647">
    <property type="entry name" value="HTH_TetR"/>
</dbReference>
<accession>A0A7K0DLS2</accession>
<dbReference type="PROSITE" id="PS50977">
    <property type="entry name" value="HTH_TETR_2"/>
    <property type="match status" value="1"/>
</dbReference>
<dbReference type="Proteomes" id="UP000431401">
    <property type="component" value="Unassembled WGS sequence"/>
</dbReference>
<dbReference type="PROSITE" id="PS01081">
    <property type="entry name" value="HTH_TETR_1"/>
    <property type="match status" value="1"/>
</dbReference>
<evidence type="ECO:0000259" key="5">
    <source>
        <dbReference type="PROSITE" id="PS50977"/>
    </source>
</evidence>
<protein>
    <submittedName>
        <fullName evidence="6">HTH-type transcriptional regulator BetI</fullName>
    </submittedName>
</protein>
<dbReference type="PRINTS" id="PR00455">
    <property type="entry name" value="HTHTETR"/>
</dbReference>
<dbReference type="PANTHER" id="PTHR30055">
    <property type="entry name" value="HTH-TYPE TRANSCRIPTIONAL REGULATOR RUTR"/>
    <property type="match status" value="1"/>
</dbReference>
<dbReference type="FunFam" id="1.10.10.60:FF:000141">
    <property type="entry name" value="TetR family transcriptional regulator"/>
    <property type="match status" value="1"/>
</dbReference>
<dbReference type="AlphaFoldDB" id="A0A7K0DLS2"/>
<dbReference type="InterPro" id="IPR036271">
    <property type="entry name" value="Tet_transcr_reg_TetR-rel_C_sf"/>
</dbReference>
<evidence type="ECO:0000313" key="6">
    <source>
        <dbReference type="EMBL" id="MQY26619.1"/>
    </source>
</evidence>
<dbReference type="GO" id="GO:0003700">
    <property type="term" value="F:DNA-binding transcription factor activity"/>
    <property type="evidence" value="ECO:0007669"/>
    <property type="project" value="TreeGrafter"/>
</dbReference>
<sequence length="208" mass="22733">MPRVSDEHLERRRQQILDAARVCFTRKGFHETSMQDVFAEAGLSAGAVYRYFRSKNEIIAALVGETTTSVRAALAEVVARDPLPLPAEVVTVVTEAVVRFSGADGPVRLAPQAWALALTNPEVGDSVRGLLLAMRGLWHIYVERMRDVGWLPADVDTDAVTKVILGILPGFILQHLLIGDTDPDTFARGIALLLPDYRHPAQQPEGTG</sequence>
<keyword evidence="2 4" id="KW-0238">DNA-binding</keyword>
<dbReference type="RefSeq" id="WP_153340956.1">
    <property type="nucleotide sequence ID" value="NZ_WEGI01000004.1"/>
</dbReference>
<keyword evidence="3" id="KW-0804">Transcription</keyword>
<name>A0A7K0DLS2_9NOCA</name>
<dbReference type="InterPro" id="IPR009057">
    <property type="entry name" value="Homeodomain-like_sf"/>
</dbReference>
<dbReference type="EMBL" id="WEGI01000004">
    <property type="protein sequence ID" value="MQY26619.1"/>
    <property type="molecule type" value="Genomic_DNA"/>
</dbReference>
<dbReference type="Pfam" id="PF00440">
    <property type="entry name" value="TetR_N"/>
    <property type="match status" value="1"/>
</dbReference>
<evidence type="ECO:0000256" key="3">
    <source>
        <dbReference type="ARBA" id="ARBA00023163"/>
    </source>
</evidence>
<feature type="domain" description="HTH tetR-type" evidence="5">
    <location>
        <begin position="10"/>
        <end position="70"/>
    </location>
</feature>
<comment type="caution">
    <text evidence="6">The sequence shown here is derived from an EMBL/GenBank/DDBJ whole genome shotgun (WGS) entry which is preliminary data.</text>
</comment>
<evidence type="ECO:0000313" key="7">
    <source>
        <dbReference type="Proteomes" id="UP000431401"/>
    </source>
</evidence>
<organism evidence="6 7">
    <name type="scientific">Nocardia aurantia</name>
    <dbReference type="NCBI Taxonomy" id="2585199"/>
    <lineage>
        <taxon>Bacteria</taxon>
        <taxon>Bacillati</taxon>
        <taxon>Actinomycetota</taxon>
        <taxon>Actinomycetes</taxon>
        <taxon>Mycobacteriales</taxon>
        <taxon>Nocardiaceae</taxon>
        <taxon>Nocardia</taxon>
    </lineage>
</organism>
<dbReference type="GO" id="GO:0000976">
    <property type="term" value="F:transcription cis-regulatory region binding"/>
    <property type="evidence" value="ECO:0007669"/>
    <property type="project" value="TreeGrafter"/>
</dbReference>
<evidence type="ECO:0000256" key="4">
    <source>
        <dbReference type="PROSITE-ProRule" id="PRU00335"/>
    </source>
</evidence>
<keyword evidence="7" id="KW-1185">Reference proteome</keyword>
<reference evidence="6 7" key="1">
    <citation type="submission" date="2019-10" db="EMBL/GenBank/DDBJ databases">
        <title>Nocardia macrotermitis sp. nov. and Nocardia aurantia sp. nov., isolated from the gut of fungus growing-termite Macrotermes natalensis.</title>
        <authorList>
            <person name="Benndorf R."/>
            <person name="Schwitalla J."/>
            <person name="Martin K."/>
            <person name="De Beer W."/>
            <person name="Kaster A.-K."/>
            <person name="Vollmers J."/>
            <person name="Poulsen M."/>
            <person name="Beemelmanns C."/>
        </authorList>
    </citation>
    <scope>NUCLEOTIDE SEQUENCE [LARGE SCALE GENOMIC DNA]</scope>
    <source>
        <strain evidence="6 7">RB56</strain>
    </source>
</reference>
<evidence type="ECO:0000256" key="1">
    <source>
        <dbReference type="ARBA" id="ARBA00023015"/>
    </source>
</evidence>
<dbReference type="GO" id="GO:0045892">
    <property type="term" value="P:negative regulation of DNA-templated transcription"/>
    <property type="evidence" value="ECO:0007669"/>
    <property type="project" value="UniProtKB-ARBA"/>
</dbReference>
<dbReference type="Gene3D" id="1.10.357.10">
    <property type="entry name" value="Tetracycline Repressor, domain 2"/>
    <property type="match status" value="1"/>
</dbReference>
<dbReference type="PANTHER" id="PTHR30055:SF229">
    <property type="entry name" value="HTH-TYPE TRANSCRIPTIONAL REPRESSOR RV1474C"/>
    <property type="match status" value="1"/>
</dbReference>
<dbReference type="SUPFAM" id="SSF48498">
    <property type="entry name" value="Tetracyclin repressor-like, C-terminal domain"/>
    <property type="match status" value="1"/>
</dbReference>
<dbReference type="InterPro" id="IPR050109">
    <property type="entry name" value="HTH-type_TetR-like_transc_reg"/>
</dbReference>
<dbReference type="SUPFAM" id="SSF46689">
    <property type="entry name" value="Homeodomain-like"/>
    <property type="match status" value="1"/>
</dbReference>
<gene>
    <name evidence="6" type="primary">betI_3</name>
    <name evidence="6" type="ORF">NRB56_21900</name>
</gene>
<evidence type="ECO:0000256" key="2">
    <source>
        <dbReference type="ARBA" id="ARBA00023125"/>
    </source>
</evidence>
<feature type="DNA-binding region" description="H-T-H motif" evidence="4">
    <location>
        <begin position="33"/>
        <end position="52"/>
    </location>
</feature>
<proteinExistence type="predicted"/>
<keyword evidence="1" id="KW-0805">Transcription regulation</keyword>
<dbReference type="OrthoDB" id="5242390at2"/>
<dbReference type="InterPro" id="IPR023772">
    <property type="entry name" value="DNA-bd_HTH_TetR-type_CS"/>
</dbReference>